<accession>A0ACC1SMI6</accession>
<sequence>MRVDASLFLYVHHTQTQIYRQLSRPASSTSSQGLTTTAHTSPLIQAPFEAHRKSKPKSQIRAGCRMPGRSMLPSSLESDLFTTQGLRKLPKQEQREVYAASLEAYINALHNEVTKMGMRLPVDQDAIELTEEDLAGIKAEYAIGILYKANERLEFERMKLQAKHTHLHDEVHEEAIRKSRAE</sequence>
<organism evidence="1 2">
    <name type="scientific">Phlebia brevispora</name>
    <dbReference type="NCBI Taxonomy" id="194682"/>
    <lineage>
        <taxon>Eukaryota</taxon>
        <taxon>Fungi</taxon>
        <taxon>Dikarya</taxon>
        <taxon>Basidiomycota</taxon>
        <taxon>Agaricomycotina</taxon>
        <taxon>Agaricomycetes</taxon>
        <taxon>Polyporales</taxon>
        <taxon>Meruliaceae</taxon>
        <taxon>Phlebia</taxon>
    </lineage>
</organism>
<keyword evidence="2" id="KW-1185">Reference proteome</keyword>
<dbReference type="Proteomes" id="UP001148662">
    <property type="component" value="Unassembled WGS sequence"/>
</dbReference>
<reference evidence="1" key="1">
    <citation type="submission" date="2022-07" db="EMBL/GenBank/DDBJ databases">
        <title>Genome Sequence of Phlebia brevispora.</title>
        <authorList>
            <person name="Buettner E."/>
        </authorList>
    </citation>
    <scope>NUCLEOTIDE SEQUENCE</scope>
    <source>
        <strain evidence="1">MPL23</strain>
    </source>
</reference>
<name>A0ACC1SMI6_9APHY</name>
<comment type="caution">
    <text evidence="1">The sequence shown here is derived from an EMBL/GenBank/DDBJ whole genome shotgun (WGS) entry which is preliminary data.</text>
</comment>
<protein>
    <submittedName>
        <fullName evidence="1">Uncharacterized protein</fullName>
    </submittedName>
</protein>
<evidence type="ECO:0000313" key="1">
    <source>
        <dbReference type="EMBL" id="KAJ3542841.1"/>
    </source>
</evidence>
<dbReference type="EMBL" id="JANHOG010001148">
    <property type="protein sequence ID" value="KAJ3542841.1"/>
    <property type="molecule type" value="Genomic_DNA"/>
</dbReference>
<gene>
    <name evidence="1" type="ORF">NM688_g5930</name>
</gene>
<evidence type="ECO:0000313" key="2">
    <source>
        <dbReference type="Proteomes" id="UP001148662"/>
    </source>
</evidence>
<proteinExistence type="predicted"/>